<comment type="caution">
    <text evidence="2">The sequence shown here is derived from an EMBL/GenBank/DDBJ whole genome shotgun (WGS) entry which is preliminary data.</text>
</comment>
<evidence type="ECO:0000313" key="3">
    <source>
        <dbReference type="Proteomes" id="UP001454036"/>
    </source>
</evidence>
<dbReference type="AlphaFoldDB" id="A0AAV3QKY1"/>
<dbReference type="InterPro" id="IPR036397">
    <property type="entry name" value="RNaseH_sf"/>
</dbReference>
<protein>
    <recommendedName>
        <fullName evidence="1">RNase H type-1 domain-containing protein</fullName>
    </recommendedName>
</protein>
<feature type="domain" description="RNase H type-1" evidence="1">
    <location>
        <begin position="72"/>
        <end position="201"/>
    </location>
</feature>
<dbReference type="InterPro" id="IPR012337">
    <property type="entry name" value="RNaseH-like_sf"/>
</dbReference>
<accession>A0AAV3QKY1</accession>
<proteinExistence type="predicted"/>
<sequence length="310" mass="35596">MKPPESYKDVQKLTGPAISGQLTTWAIELSEFDISYEPRVSIKAQDLADFIVEYTTRPPQRINGPEESHQEPMPEWTLYVYGARNNKGSGVRLLIYGPKGIEMEYAIRFNFEATNNEADYEALVAGLELVRALGVRRILVRGDSKLMMDHIRGECGINNGSLMRYHNKATALVKSFAHIVFEHIPRFENEKADRLSKLTTTYYEELPKEVYIEVREQRTYEEIPVTIILEESSNWKTDIAKFLLGGSLPADPNEAKKLQRRSLRFCLYECVPGKCSKGFIRGPDTYELEEMDGKPIPRTWYASKLSKFYC</sequence>
<dbReference type="PANTHER" id="PTHR48475:SF2">
    <property type="entry name" value="RIBONUCLEASE H"/>
    <property type="match status" value="1"/>
</dbReference>
<reference evidence="2 3" key="1">
    <citation type="submission" date="2024-01" db="EMBL/GenBank/DDBJ databases">
        <title>The complete chloroplast genome sequence of Lithospermum erythrorhizon: insights into the phylogenetic relationship among Boraginaceae species and the maternal lineages of purple gromwells.</title>
        <authorList>
            <person name="Okada T."/>
            <person name="Watanabe K."/>
        </authorList>
    </citation>
    <scope>NUCLEOTIDE SEQUENCE [LARGE SCALE GENOMIC DNA]</scope>
</reference>
<keyword evidence="3" id="KW-1185">Reference proteome</keyword>
<dbReference type="Gene3D" id="3.30.420.10">
    <property type="entry name" value="Ribonuclease H-like superfamily/Ribonuclease H"/>
    <property type="match status" value="1"/>
</dbReference>
<dbReference type="Proteomes" id="UP001454036">
    <property type="component" value="Unassembled WGS sequence"/>
</dbReference>
<dbReference type="EMBL" id="BAABME010004821">
    <property type="protein sequence ID" value="GAA0163682.1"/>
    <property type="molecule type" value="Genomic_DNA"/>
</dbReference>
<dbReference type="PROSITE" id="PS50879">
    <property type="entry name" value="RNASE_H_1"/>
    <property type="match status" value="1"/>
</dbReference>
<dbReference type="GO" id="GO:0004523">
    <property type="term" value="F:RNA-DNA hybrid ribonuclease activity"/>
    <property type="evidence" value="ECO:0007669"/>
    <property type="project" value="InterPro"/>
</dbReference>
<dbReference type="CDD" id="cd09279">
    <property type="entry name" value="RNase_HI_like"/>
    <property type="match status" value="1"/>
</dbReference>
<evidence type="ECO:0000313" key="2">
    <source>
        <dbReference type="EMBL" id="GAA0163682.1"/>
    </source>
</evidence>
<dbReference type="PANTHER" id="PTHR48475">
    <property type="entry name" value="RIBONUCLEASE H"/>
    <property type="match status" value="1"/>
</dbReference>
<gene>
    <name evidence="2" type="ORF">LIER_19487</name>
</gene>
<evidence type="ECO:0000259" key="1">
    <source>
        <dbReference type="PROSITE" id="PS50879"/>
    </source>
</evidence>
<organism evidence="2 3">
    <name type="scientific">Lithospermum erythrorhizon</name>
    <name type="common">Purple gromwell</name>
    <name type="synonym">Lithospermum officinale var. erythrorhizon</name>
    <dbReference type="NCBI Taxonomy" id="34254"/>
    <lineage>
        <taxon>Eukaryota</taxon>
        <taxon>Viridiplantae</taxon>
        <taxon>Streptophyta</taxon>
        <taxon>Embryophyta</taxon>
        <taxon>Tracheophyta</taxon>
        <taxon>Spermatophyta</taxon>
        <taxon>Magnoliopsida</taxon>
        <taxon>eudicotyledons</taxon>
        <taxon>Gunneridae</taxon>
        <taxon>Pentapetalae</taxon>
        <taxon>asterids</taxon>
        <taxon>lamiids</taxon>
        <taxon>Boraginales</taxon>
        <taxon>Boraginaceae</taxon>
        <taxon>Boraginoideae</taxon>
        <taxon>Lithospermeae</taxon>
        <taxon>Lithospermum</taxon>
    </lineage>
</organism>
<dbReference type="SUPFAM" id="SSF53098">
    <property type="entry name" value="Ribonuclease H-like"/>
    <property type="match status" value="1"/>
</dbReference>
<name>A0AAV3QKY1_LITER</name>
<dbReference type="Pfam" id="PF13456">
    <property type="entry name" value="RVT_3"/>
    <property type="match status" value="1"/>
</dbReference>
<dbReference type="InterPro" id="IPR002156">
    <property type="entry name" value="RNaseH_domain"/>
</dbReference>
<dbReference type="GO" id="GO:0003676">
    <property type="term" value="F:nucleic acid binding"/>
    <property type="evidence" value="ECO:0007669"/>
    <property type="project" value="InterPro"/>
</dbReference>